<dbReference type="Pfam" id="PF00158">
    <property type="entry name" value="Sigma54_activat"/>
    <property type="match status" value="1"/>
</dbReference>
<dbReference type="Pfam" id="PF25601">
    <property type="entry name" value="AAA_lid_14"/>
    <property type="match status" value="1"/>
</dbReference>
<dbReference type="InterPro" id="IPR029016">
    <property type="entry name" value="GAF-like_dom_sf"/>
</dbReference>
<gene>
    <name evidence="7" type="ORF">V6243_06495</name>
</gene>
<feature type="domain" description="Sigma-54 factor interaction" evidence="6">
    <location>
        <begin position="346"/>
        <end position="574"/>
    </location>
</feature>
<dbReference type="EMBL" id="JBAKAP010000005">
    <property type="protein sequence ID" value="MEL0616477.1"/>
    <property type="molecule type" value="Genomic_DNA"/>
</dbReference>
<dbReference type="PANTHER" id="PTHR32071">
    <property type="entry name" value="TRANSCRIPTIONAL REGULATORY PROTEIN"/>
    <property type="match status" value="1"/>
</dbReference>
<dbReference type="RefSeq" id="WP_341542163.1">
    <property type="nucleotide sequence ID" value="NZ_JBAKAP010000005.1"/>
</dbReference>
<dbReference type="PROSITE" id="PS00676">
    <property type="entry name" value="SIGMA54_INTERACT_2"/>
    <property type="match status" value="1"/>
</dbReference>
<keyword evidence="3" id="KW-0805">Transcription regulation</keyword>
<organism evidence="7 8">
    <name type="scientific">Cobetia marina</name>
    <name type="common">Deleya marina</name>
    <dbReference type="NCBI Taxonomy" id="28258"/>
    <lineage>
        <taxon>Bacteria</taxon>
        <taxon>Pseudomonadati</taxon>
        <taxon>Pseudomonadota</taxon>
        <taxon>Gammaproteobacteria</taxon>
        <taxon>Oceanospirillales</taxon>
        <taxon>Halomonadaceae</taxon>
        <taxon>Cobetia</taxon>
    </lineage>
</organism>
<dbReference type="Proteomes" id="UP001378242">
    <property type="component" value="Unassembled WGS sequence"/>
</dbReference>
<dbReference type="SUPFAM" id="SSF52540">
    <property type="entry name" value="P-loop containing nucleoside triphosphate hydrolases"/>
    <property type="match status" value="1"/>
</dbReference>
<dbReference type="Pfam" id="PF01590">
    <property type="entry name" value="GAF"/>
    <property type="match status" value="1"/>
</dbReference>
<dbReference type="InterPro" id="IPR003018">
    <property type="entry name" value="GAF"/>
</dbReference>
<dbReference type="Gene3D" id="1.10.10.60">
    <property type="entry name" value="Homeodomain-like"/>
    <property type="match status" value="1"/>
</dbReference>
<keyword evidence="5" id="KW-0804">Transcription</keyword>
<evidence type="ECO:0000259" key="6">
    <source>
        <dbReference type="PROSITE" id="PS50045"/>
    </source>
</evidence>
<dbReference type="SUPFAM" id="SSF46689">
    <property type="entry name" value="Homeodomain-like"/>
    <property type="match status" value="1"/>
</dbReference>
<evidence type="ECO:0000256" key="3">
    <source>
        <dbReference type="ARBA" id="ARBA00023015"/>
    </source>
</evidence>
<evidence type="ECO:0000313" key="7">
    <source>
        <dbReference type="EMBL" id="MEL0616477.1"/>
    </source>
</evidence>
<evidence type="ECO:0000256" key="5">
    <source>
        <dbReference type="ARBA" id="ARBA00023163"/>
    </source>
</evidence>
<sequence length="679" mass="75697">MIRQLKTMQPDKRQHIQTLMQLGEGRDVFPVTQRDVIRRSWQRCLEEYQLDPSRPRPVRVLTQQALRDHQESADELLHVARAGVERLYSQIAQHGYALILTDQRGIAVDFRGQRDQLSELRRAGLYLGSDWNERYAGTSAAGTCLHDGAAVTCHQREHFDATHIDLTCTAAPITDPQGRVIAALDISALKSPRPQESQTFALSLVTLHARMIEDAYFLHRYRDCLILRFDTAREFVHLNGRGLFAIQEDGKVIAANHEGRRLIDAHLERWPPWTVSTLPAVTQLFDGELNELLSIPHANRDQIRAFRLRADDAIVFVTLIEPRGYPVRALPTVSQQDDPVPELDQLAGDDPSMHRLLKLARRMRHENVSILIRGETGTGKEVLARALHDSGSRAKAPFVAVNCAAIPESLIESELFGYLPGAFTGGRPKGMRGLIQQADGGTLFLDEIGDMPLALQSRLLRVLAEREVSPLGAETPIKVDIRVITATHRDVTELIASGQFREDLYYRLNGAELLLPALRERADRHYLIRKLHAELQAERDQALHLRADAISALLSHHWPGNIRQLRNAIAFAMATAEGDEITLHDLPETCQTHTGSTREAASPLAAFSPIGSSASSSTTSPAFASAGADADASELLELLRHTDWNVSQVARQLGVSRPTIYRRMRRHGLVAPNHQPLAS</sequence>
<dbReference type="CDD" id="cd00009">
    <property type="entry name" value="AAA"/>
    <property type="match status" value="1"/>
</dbReference>
<reference evidence="7 8" key="1">
    <citation type="submission" date="2024-02" db="EMBL/GenBank/DDBJ databases">
        <title>Bacteria isolated from the canopy kelp, Nereocystis luetkeana.</title>
        <authorList>
            <person name="Pfister C.A."/>
            <person name="Younker I.T."/>
            <person name="Light S.H."/>
        </authorList>
    </citation>
    <scope>NUCLEOTIDE SEQUENCE [LARGE SCALE GENOMIC DNA]</scope>
    <source>
        <strain evidence="7 8">TI.5.07</strain>
    </source>
</reference>
<keyword evidence="2" id="KW-0067">ATP-binding</keyword>
<dbReference type="InterPro" id="IPR002197">
    <property type="entry name" value="HTH_Fis"/>
</dbReference>
<dbReference type="Gene3D" id="3.40.50.300">
    <property type="entry name" value="P-loop containing nucleotide triphosphate hydrolases"/>
    <property type="match status" value="1"/>
</dbReference>
<dbReference type="SUPFAM" id="SSF55781">
    <property type="entry name" value="GAF domain-like"/>
    <property type="match status" value="1"/>
</dbReference>
<keyword evidence="1" id="KW-0547">Nucleotide-binding</keyword>
<protein>
    <submittedName>
        <fullName evidence="7">Sigma-54-dependent Fis family transcriptional regulator</fullName>
    </submittedName>
</protein>
<dbReference type="InterPro" id="IPR011991">
    <property type="entry name" value="ArsR-like_HTH"/>
</dbReference>
<keyword evidence="4" id="KW-0238">DNA-binding</keyword>
<dbReference type="InterPro" id="IPR025944">
    <property type="entry name" value="Sigma_54_int_dom_CS"/>
</dbReference>
<dbReference type="PROSITE" id="PS00688">
    <property type="entry name" value="SIGMA54_INTERACT_3"/>
    <property type="match status" value="1"/>
</dbReference>
<dbReference type="Pfam" id="PF02954">
    <property type="entry name" value="HTH_8"/>
    <property type="match status" value="1"/>
</dbReference>
<dbReference type="InterPro" id="IPR003593">
    <property type="entry name" value="AAA+_ATPase"/>
</dbReference>
<dbReference type="Gene3D" id="1.10.8.60">
    <property type="match status" value="1"/>
</dbReference>
<evidence type="ECO:0000256" key="4">
    <source>
        <dbReference type="ARBA" id="ARBA00023125"/>
    </source>
</evidence>
<dbReference type="InterPro" id="IPR027417">
    <property type="entry name" value="P-loop_NTPase"/>
</dbReference>
<dbReference type="Gene3D" id="3.30.450.40">
    <property type="match status" value="1"/>
</dbReference>
<evidence type="ECO:0000313" key="8">
    <source>
        <dbReference type="Proteomes" id="UP001378242"/>
    </source>
</evidence>
<dbReference type="InterPro" id="IPR058031">
    <property type="entry name" value="AAA_lid_NorR"/>
</dbReference>
<dbReference type="SMART" id="SM00382">
    <property type="entry name" value="AAA"/>
    <property type="match status" value="1"/>
</dbReference>
<keyword evidence="8" id="KW-1185">Reference proteome</keyword>
<accession>A0ABU9GDD0</accession>
<dbReference type="CDD" id="cd00090">
    <property type="entry name" value="HTH_ARSR"/>
    <property type="match status" value="1"/>
</dbReference>
<dbReference type="PROSITE" id="PS00675">
    <property type="entry name" value="SIGMA54_INTERACT_1"/>
    <property type="match status" value="1"/>
</dbReference>
<dbReference type="PANTHER" id="PTHR32071:SF77">
    <property type="entry name" value="TRANSCRIPTIONAL REGULATORY PROTEIN"/>
    <property type="match status" value="1"/>
</dbReference>
<dbReference type="PRINTS" id="PR01590">
    <property type="entry name" value="HTHFIS"/>
</dbReference>
<comment type="caution">
    <text evidence="7">The sequence shown here is derived from an EMBL/GenBank/DDBJ whole genome shotgun (WGS) entry which is preliminary data.</text>
</comment>
<dbReference type="PROSITE" id="PS50045">
    <property type="entry name" value="SIGMA54_INTERACT_4"/>
    <property type="match status" value="1"/>
</dbReference>
<name>A0ABU9GDD0_COBMA</name>
<dbReference type="InterPro" id="IPR002078">
    <property type="entry name" value="Sigma_54_int"/>
</dbReference>
<dbReference type="InterPro" id="IPR025943">
    <property type="entry name" value="Sigma_54_int_dom_ATP-bd_2"/>
</dbReference>
<proteinExistence type="predicted"/>
<dbReference type="InterPro" id="IPR009057">
    <property type="entry name" value="Homeodomain-like_sf"/>
</dbReference>
<dbReference type="InterPro" id="IPR025662">
    <property type="entry name" value="Sigma_54_int_dom_ATP-bd_1"/>
</dbReference>
<evidence type="ECO:0000256" key="1">
    <source>
        <dbReference type="ARBA" id="ARBA00022741"/>
    </source>
</evidence>
<evidence type="ECO:0000256" key="2">
    <source>
        <dbReference type="ARBA" id="ARBA00022840"/>
    </source>
</evidence>